<gene>
    <name evidence="2" type="ORF">DJ568_14755</name>
</gene>
<proteinExistence type="predicted"/>
<organism evidence="2 3">
    <name type="scientific">Mucilaginibacter hurinus</name>
    <dbReference type="NCBI Taxonomy" id="2201324"/>
    <lineage>
        <taxon>Bacteria</taxon>
        <taxon>Pseudomonadati</taxon>
        <taxon>Bacteroidota</taxon>
        <taxon>Sphingobacteriia</taxon>
        <taxon>Sphingobacteriales</taxon>
        <taxon>Sphingobacteriaceae</taxon>
        <taxon>Mucilaginibacter</taxon>
    </lineage>
</organism>
<reference evidence="2 3" key="1">
    <citation type="submission" date="2018-05" db="EMBL/GenBank/DDBJ databases">
        <title>Mucilaginibacter hurinus sp. nov., isolated from briquette warehouse soil.</title>
        <authorList>
            <person name="Choi L."/>
        </authorList>
    </citation>
    <scope>NUCLEOTIDE SEQUENCE [LARGE SCALE GENOMIC DNA]</scope>
    <source>
        <strain evidence="2 3">ZR32</strain>
    </source>
</reference>
<comment type="caution">
    <text evidence="2">The sequence shown here is derived from an EMBL/GenBank/DDBJ whole genome shotgun (WGS) entry which is preliminary data.</text>
</comment>
<feature type="transmembrane region" description="Helical" evidence="1">
    <location>
        <begin position="33"/>
        <end position="53"/>
    </location>
</feature>
<accession>A0A367GKX8</accession>
<evidence type="ECO:0000313" key="3">
    <source>
        <dbReference type="Proteomes" id="UP000253209"/>
    </source>
</evidence>
<dbReference type="Proteomes" id="UP000253209">
    <property type="component" value="Unassembled WGS sequence"/>
</dbReference>
<dbReference type="RefSeq" id="WP_114006062.1">
    <property type="nucleotide sequence ID" value="NZ_QGDC01000008.1"/>
</dbReference>
<dbReference type="OrthoDB" id="799897at2"/>
<dbReference type="AlphaFoldDB" id="A0A367GKX8"/>
<evidence type="ECO:0000256" key="1">
    <source>
        <dbReference type="SAM" id="Phobius"/>
    </source>
</evidence>
<keyword evidence="1" id="KW-0812">Transmembrane</keyword>
<keyword evidence="3" id="KW-1185">Reference proteome</keyword>
<evidence type="ECO:0000313" key="2">
    <source>
        <dbReference type="EMBL" id="RCH54137.1"/>
    </source>
</evidence>
<dbReference type="EMBL" id="QGDC01000008">
    <property type="protein sequence ID" value="RCH54137.1"/>
    <property type="molecule type" value="Genomic_DNA"/>
</dbReference>
<name>A0A367GKX8_9SPHI</name>
<keyword evidence="1" id="KW-1133">Transmembrane helix</keyword>
<keyword evidence="1" id="KW-0472">Membrane</keyword>
<sequence length="68" mass="7575">METKYIEQPRNTNTFKATPQTSVWQEVKPFVKFGFKALGIMAGALIAIVKAIPKPTDDKPTGRVIKVK</sequence>
<protein>
    <submittedName>
        <fullName evidence="2">Uncharacterized protein</fullName>
    </submittedName>
</protein>